<evidence type="ECO:0000313" key="5">
    <source>
        <dbReference type="EMBL" id="RAK43724.1"/>
    </source>
</evidence>
<dbReference type="InterPro" id="IPR051052">
    <property type="entry name" value="Diverse_substrate_MTase"/>
</dbReference>
<dbReference type="PANTHER" id="PTHR44942:SF4">
    <property type="entry name" value="METHYLTRANSFERASE TYPE 11 DOMAIN-CONTAINING PROTEIN"/>
    <property type="match status" value="1"/>
</dbReference>
<dbReference type="InterPro" id="IPR013216">
    <property type="entry name" value="Methyltransf_11"/>
</dbReference>
<organism evidence="5 6">
    <name type="scientific">Macrococcus epidermidis</name>
    <dbReference type="NCBI Taxonomy" id="1902580"/>
    <lineage>
        <taxon>Bacteria</taxon>
        <taxon>Bacillati</taxon>
        <taxon>Bacillota</taxon>
        <taxon>Bacilli</taxon>
        <taxon>Bacillales</taxon>
        <taxon>Staphylococcaceae</taxon>
        <taxon>Macrococcus</taxon>
    </lineage>
</organism>
<dbReference type="Gene3D" id="3.40.50.150">
    <property type="entry name" value="Vaccinia Virus protein VP39"/>
    <property type="match status" value="1"/>
</dbReference>
<evidence type="ECO:0000256" key="2">
    <source>
        <dbReference type="ARBA" id="ARBA00022603"/>
    </source>
</evidence>
<evidence type="ECO:0000313" key="6">
    <source>
        <dbReference type="Proteomes" id="UP000249808"/>
    </source>
</evidence>
<reference evidence="5 6" key="1">
    <citation type="journal article" date="2018" name="Front. Microbiol.">
        <title>Description and Comparative Genomics of Macrococcus caseolyticus subsp. hominis subsp. nov., Macrococcus goetzii sp. nov., Macrococcus epidermidis sp. nov., and Macrococcus bohemicus sp. nov., Novel Macrococci From Human Clinical Material With Virulence Potential and Suspected Uptake of Foreign DNA by Natural Transformation.</title>
        <authorList>
            <person name="Maslanova I."/>
            <person name="Wertheimer Z."/>
            <person name="Sedlacek I."/>
            <person name="Svec P."/>
            <person name="Indrakova A."/>
            <person name="Kovarovic V."/>
            <person name="Schumann P."/>
            <person name="Sproer C."/>
            <person name="Kralova S."/>
            <person name="Sedo O."/>
            <person name="Kristofova L."/>
            <person name="Vrbovska V."/>
            <person name="Fuzik T."/>
            <person name="Petras P."/>
            <person name="Zdrahal Z."/>
            <person name="Ruzickova V."/>
            <person name="Doskar J."/>
            <person name="Pantucek R."/>
        </authorList>
    </citation>
    <scope>NUCLEOTIDE SEQUENCE [LARGE SCALE GENOMIC DNA]</scope>
    <source>
        <strain evidence="5 6">01/688</strain>
    </source>
</reference>
<gene>
    <name evidence="5" type="ORF">BHU61_12555</name>
</gene>
<evidence type="ECO:0000259" key="4">
    <source>
        <dbReference type="Pfam" id="PF08241"/>
    </source>
</evidence>
<feature type="domain" description="Methyltransferase type 11" evidence="4">
    <location>
        <begin position="43"/>
        <end position="132"/>
    </location>
</feature>
<dbReference type="Proteomes" id="UP000249808">
    <property type="component" value="Unassembled WGS sequence"/>
</dbReference>
<dbReference type="RefSeq" id="WP_111717370.1">
    <property type="nucleotide sequence ID" value="NZ_JBHSSR010000010.1"/>
</dbReference>
<protein>
    <submittedName>
        <fullName evidence="5">SAM-dependent methyltransferase</fullName>
    </submittedName>
</protein>
<keyword evidence="6" id="KW-1185">Reference proteome</keyword>
<dbReference type="EMBL" id="PZJH01000010">
    <property type="protein sequence ID" value="RAK43724.1"/>
    <property type="molecule type" value="Genomic_DNA"/>
</dbReference>
<dbReference type="GO" id="GO:0008757">
    <property type="term" value="F:S-adenosylmethionine-dependent methyltransferase activity"/>
    <property type="evidence" value="ECO:0007669"/>
    <property type="project" value="InterPro"/>
</dbReference>
<dbReference type="SUPFAM" id="SSF53335">
    <property type="entry name" value="S-adenosyl-L-methionine-dependent methyltransferases"/>
    <property type="match status" value="1"/>
</dbReference>
<dbReference type="GO" id="GO:0032259">
    <property type="term" value="P:methylation"/>
    <property type="evidence" value="ECO:0007669"/>
    <property type="project" value="UniProtKB-KW"/>
</dbReference>
<evidence type="ECO:0000256" key="3">
    <source>
        <dbReference type="ARBA" id="ARBA00022679"/>
    </source>
</evidence>
<sequence>MDSKELFSEKVEQYRNSRPKYACALMDYMKETFSIDETTTIADIGAGTGIFTELLLDLGAKVIAIEPNSAMAAQLRLALKCKELEIHERPAESTEIESHTVDMITAAQSFHWFDHAAFKSECRRILKGNGPVCLVWNTRIEEAPINVKTAEIYSAFCPNFKGFIGYGGGVQYSEESISDFFEGQYDKQSYQFPLTYDKQGFIDRSLSASYALVEGDRQYDTFVEKLANLFDAFAEDGKVIVPNESVLYYGTI</sequence>
<dbReference type="Pfam" id="PF08241">
    <property type="entry name" value="Methyltransf_11"/>
    <property type="match status" value="1"/>
</dbReference>
<dbReference type="AlphaFoldDB" id="A0A327ZQ56"/>
<keyword evidence="3 5" id="KW-0808">Transferase</keyword>
<proteinExistence type="inferred from homology"/>
<evidence type="ECO:0000256" key="1">
    <source>
        <dbReference type="ARBA" id="ARBA00008361"/>
    </source>
</evidence>
<comment type="similarity">
    <text evidence="1">Belongs to the methyltransferase superfamily.</text>
</comment>
<dbReference type="InterPro" id="IPR029063">
    <property type="entry name" value="SAM-dependent_MTases_sf"/>
</dbReference>
<name>A0A327ZQ56_9STAP</name>
<accession>A0A327ZQ56</accession>
<keyword evidence="2 5" id="KW-0489">Methyltransferase</keyword>
<dbReference type="PANTHER" id="PTHR44942">
    <property type="entry name" value="METHYLTRANSF_11 DOMAIN-CONTAINING PROTEIN"/>
    <property type="match status" value="1"/>
</dbReference>
<comment type="caution">
    <text evidence="5">The sequence shown here is derived from an EMBL/GenBank/DDBJ whole genome shotgun (WGS) entry which is preliminary data.</text>
</comment>
<dbReference type="CDD" id="cd02440">
    <property type="entry name" value="AdoMet_MTases"/>
    <property type="match status" value="1"/>
</dbReference>